<name>A0A347UHL9_9RHOB</name>
<dbReference type="PROSITE" id="PS51257">
    <property type="entry name" value="PROKAR_LIPOPROTEIN"/>
    <property type="match status" value="1"/>
</dbReference>
<dbReference type="OrthoDB" id="7872359at2"/>
<protein>
    <submittedName>
        <fullName evidence="1">Uncharacterized protein</fullName>
    </submittedName>
</protein>
<gene>
    <name evidence="1" type="ORF">BAR1_10665</name>
</gene>
<dbReference type="KEGG" id="pamo:BAR1_10665"/>
<sequence length="97" mass="10666">MLRLSLAFTFVALLGACSDFPQLDDAVSPAAKIAPYPSLIPIDQALTNAQDVQITDESVSTLKGRMNGLKNRTTRAKRPVIDTETRKRLQDAIDRHS</sequence>
<organism evidence="1 2">
    <name type="scientific">Profundibacter amoris</name>
    <dbReference type="NCBI Taxonomy" id="2171755"/>
    <lineage>
        <taxon>Bacteria</taxon>
        <taxon>Pseudomonadati</taxon>
        <taxon>Pseudomonadota</taxon>
        <taxon>Alphaproteobacteria</taxon>
        <taxon>Rhodobacterales</taxon>
        <taxon>Paracoccaceae</taxon>
        <taxon>Profundibacter</taxon>
    </lineage>
</organism>
<evidence type="ECO:0000313" key="2">
    <source>
        <dbReference type="Proteomes" id="UP000261704"/>
    </source>
</evidence>
<dbReference type="EMBL" id="CP032125">
    <property type="protein sequence ID" value="AXX98347.1"/>
    <property type="molecule type" value="Genomic_DNA"/>
</dbReference>
<dbReference type="AlphaFoldDB" id="A0A347UHL9"/>
<keyword evidence="2" id="KW-1185">Reference proteome</keyword>
<dbReference type="Proteomes" id="UP000261704">
    <property type="component" value="Chromosome"/>
</dbReference>
<reference evidence="1 2" key="1">
    <citation type="submission" date="2018-09" db="EMBL/GenBank/DDBJ databases">
        <title>Profundibacter amoris BAR1 gen. nov., sp. nov., a new member of the Roseobacter clade isolated at Lokis Castle Vent Field on the Arctic Mid-Oceanic Ridge.</title>
        <authorList>
            <person name="Le Moine Bauer S."/>
            <person name="Sjoeberg A.G."/>
            <person name="L'Haridon S."/>
            <person name="Stokke R."/>
            <person name="Roalkvam I."/>
            <person name="Steen I.H."/>
            <person name="Dahle H."/>
        </authorList>
    </citation>
    <scope>NUCLEOTIDE SEQUENCE [LARGE SCALE GENOMIC DNA]</scope>
    <source>
        <strain evidence="1 2">BAR1</strain>
    </source>
</reference>
<dbReference type="RefSeq" id="WP_118943003.1">
    <property type="nucleotide sequence ID" value="NZ_CP032125.1"/>
</dbReference>
<evidence type="ECO:0000313" key="1">
    <source>
        <dbReference type="EMBL" id="AXX98347.1"/>
    </source>
</evidence>
<accession>A0A347UHL9</accession>
<proteinExistence type="predicted"/>